<reference evidence="1 2" key="1">
    <citation type="submission" date="2016-05" db="EMBL/GenBank/DDBJ databases">
        <title>Genome Sequence of Pseudomonas citronellolis Strain SJTE-3, an Estrogens and Persistent Organic Pollutants degradation strain.</title>
        <authorList>
            <person name="Liang R."/>
        </authorList>
    </citation>
    <scope>NUCLEOTIDE SEQUENCE [LARGE SCALE GENOMIC DNA]</scope>
    <source>
        <strain evidence="1 2">SJTE-3</strain>
    </source>
</reference>
<evidence type="ECO:0000313" key="2">
    <source>
        <dbReference type="Proteomes" id="UP000077748"/>
    </source>
</evidence>
<dbReference type="EMBL" id="CP015878">
    <property type="protein sequence ID" value="ANI16226.1"/>
    <property type="molecule type" value="Genomic_DNA"/>
</dbReference>
<proteinExistence type="predicted"/>
<name>A0A1A9KEH9_9PSED</name>
<sequence>MKLVLNFDGSALTANNLQQAMTAAGANTTINIDTAQAVNITTLLQVIGIAGNTKHLNATFNGAQLTSNNLQQAVNASGSNTSIAVNTAQAVNINTLLSIIASAGTIKHFNADFNGSQLTANNLQQAVTAAQSGTSISVNTAQAANITALLEAINDAGNSKVFSANFNGAQLSGTNLQQALTAAGTNTSIGVNTAQAVNITTLLQLLSIAGNTKKFSADFNGAQLTSNNLQQAISAAGTNVSISVNTAQAANISALLQAIQNAGNTKNFSADFNGAQLTADNLQQALTAAGSKTKISVNTAQAVNISTMTQLLSIAGASKLFSATFNGAQLTANNLQQAASNAGANTTIIVASAQSAPIATILDIIGTAG</sequence>
<organism evidence="1 2">
    <name type="scientific">Pseudomonas citronellolis</name>
    <dbReference type="NCBI Taxonomy" id="53408"/>
    <lineage>
        <taxon>Bacteria</taxon>
        <taxon>Pseudomonadati</taxon>
        <taxon>Pseudomonadota</taxon>
        <taxon>Gammaproteobacteria</taxon>
        <taxon>Pseudomonadales</taxon>
        <taxon>Pseudomonadaceae</taxon>
        <taxon>Pseudomonas</taxon>
    </lineage>
</organism>
<dbReference type="Proteomes" id="UP000077748">
    <property type="component" value="Chromosome"/>
</dbReference>
<dbReference type="RefSeq" id="WP_034077552.1">
    <property type="nucleotide sequence ID" value="NZ_CP015878.1"/>
</dbReference>
<accession>A0A1A9KEH9</accession>
<gene>
    <name evidence="1" type="ORF">A9C11_20600</name>
</gene>
<dbReference type="AlphaFoldDB" id="A0A1A9KEH9"/>
<evidence type="ECO:0000313" key="1">
    <source>
        <dbReference type="EMBL" id="ANI16226.1"/>
    </source>
</evidence>
<protein>
    <submittedName>
        <fullName evidence="1">Uncharacterized protein</fullName>
    </submittedName>
</protein>